<keyword evidence="1 6" id="KW-0813">Transport</keyword>
<dbReference type="AlphaFoldDB" id="A0A267MP55"/>
<name>A0A267MP55_9FIRM</name>
<comment type="function">
    <text evidence="6">Part of a membrane-bound complex that couples electron transfer with translocation of ions across the membrane.</text>
</comment>
<keyword evidence="5 6" id="KW-0249">Electron transport</keyword>
<evidence type="ECO:0000256" key="1">
    <source>
        <dbReference type="ARBA" id="ARBA00022448"/>
    </source>
</evidence>
<comment type="subcellular location">
    <subcellularLocation>
        <location evidence="6">Cell membrane</location>
        <topology evidence="6">Single-pass membrane protein</topology>
    </subcellularLocation>
</comment>
<gene>
    <name evidence="6" type="primary">rnfG</name>
    <name evidence="8" type="ORF">CCE28_02850</name>
</gene>
<dbReference type="GO" id="GO:0010181">
    <property type="term" value="F:FMN binding"/>
    <property type="evidence" value="ECO:0007669"/>
    <property type="project" value="InterPro"/>
</dbReference>
<dbReference type="GO" id="GO:0005886">
    <property type="term" value="C:plasma membrane"/>
    <property type="evidence" value="ECO:0007669"/>
    <property type="project" value="UniProtKB-SubCell"/>
</dbReference>
<dbReference type="Pfam" id="PF04205">
    <property type="entry name" value="FMN_bind"/>
    <property type="match status" value="1"/>
</dbReference>
<keyword evidence="2 6" id="KW-0597">Phosphoprotein</keyword>
<comment type="similarity">
    <text evidence="6">Belongs to the RnfG family.</text>
</comment>
<dbReference type="PANTHER" id="PTHR36118:SF1">
    <property type="entry name" value="ION-TRANSLOCATING OXIDOREDUCTASE COMPLEX SUBUNIT G"/>
    <property type="match status" value="1"/>
</dbReference>
<keyword evidence="6" id="KW-1003">Cell membrane</keyword>
<organism evidence="8 9">
    <name type="scientific">Anaeromicrobium sediminis</name>
    <dbReference type="NCBI Taxonomy" id="1478221"/>
    <lineage>
        <taxon>Bacteria</taxon>
        <taxon>Bacillati</taxon>
        <taxon>Bacillota</taxon>
        <taxon>Clostridia</taxon>
        <taxon>Peptostreptococcales</taxon>
        <taxon>Thermotaleaceae</taxon>
        <taxon>Anaeromicrobium</taxon>
    </lineage>
</organism>
<comment type="subunit">
    <text evidence="6">The complex is composed of six subunits: RnfA, RnfB, RnfC, RnfD, RnfE and RnfG.</text>
</comment>
<comment type="cofactor">
    <cofactor evidence="6">
        <name>FMN</name>
        <dbReference type="ChEBI" id="CHEBI:58210"/>
    </cofactor>
</comment>
<dbReference type="GO" id="GO:0022900">
    <property type="term" value="P:electron transport chain"/>
    <property type="evidence" value="ECO:0007669"/>
    <property type="project" value="UniProtKB-UniRule"/>
</dbReference>
<keyword evidence="6" id="KW-0472">Membrane</keyword>
<reference evidence="8 9" key="1">
    <citation type="submission" date="2017-06" db="EMBL/GenBank/DDBJ databases">
        <title>Draft genome sequence of anaerobic fermentative bacterium Anaeromicrobium sediminis DY2726D isolated from West Pacific Ocean sediments.</title>
        <authorList>
            <person name="Zeng X."/>
        </authorList>
    </citation>
    <scope>NUCLEOTIDE SEQUENCE [LARGE SCALE GENOMIC DNA]</scope>
    <source>
        <strain evidence="8 9">DY2726D</strain>
    </source>
</reference>
<keyword evidence="3 6" id="KW-0285">Flavoprotein</keyword>
<dbReference type="HAMAP" id="MF_00479">
    <property type="entry name" value="RsxG_RnfG"/>
    <property type="match status" value="1"/>
</dbReference>
<comment type="caution">
    <text evidence="8">The sequence shown here is derived from an EMBL/GenBank/DDBJ whole genome shotgun (WGS) entry which is preliminary data.</text>
</comment>
<dbReference type="EMBL" id="NIBG01000001">
    <property type="protein sequence ID" value="PAB61384.1"/>
    <property type="molecule type" value="Genomic_DNA"/>
</dbReference>
<keyword evidence="4 6" id="KW-0288">FMN</keyword>
<dbReference type="InterPro" id="IPR010209">
    <property type="entry name" value="Ion_transpt_RnfG/RsxG"/>
</dbReference>
<keyword evidence="6" id="KW-1133">Transmembrane helix</keyword>
<dbReference type="PANTHER" id="PTHR36118">
    <property type="entry name" value="ION-TRANSLOCATING OXIDOREDUCTASE COMPLEX SUBUNIT G"/>
    <property type="match status" value="1"/>
</dbReference>
<evidence type="ECO:0000256" key="6">
    <source>
        <dbReference type="HAMAP-Rule" id="MF_00479"/>
    </source>
</evidence>
<dbReference type="InterPro" id="IPR007329">
    <property type="entry name" value="FMN-bd"/>
</dbReference>
<dbReference type="EC" id="7.-.-.-" evidence="6"/>
<evidence type="ECO:0000256" key="3">
    <source>
        <dbReference type="ARBA" id="ARBA00022630"/>
    </source>
</evidence>
<feature type="modified residue" description="FMN phosphoryl threonine" evidence="6">
    <location>
        <position position="165"/>
    </location>
</feature>
<evidence type="ECO:0000256" key="2">
    <source>
        <dbReference type="ARBA" id="ARBA00022553"/>
    </source>
</evidence>
<evidence type="ECO:0000256" key="5">
    <source>
        <dbReference type="ARBA" id="ARBA00022982"/>
    </source>
</evidence>
<keyword evidence="6" id="KW-0812">Transmembrane</keyword>
<feature type="domain" description="FMN-binding" evidence="7">
    <location>
        <begin position="93"/>
        <end position="182"/>
    </location>
</feature>
<evidence type="ECO:0000313" key="8">
    <source>
        <dbReference type="EMBL" id="PAB61384.1"/>
    </source>
</evidence>
<dbReference type="SMART" id="SM00900">
    <property type="entry name" value="FMN_bind"/>
    <property type="match status" value="1"/>
</dbReference>
<protein>
    <recommendedName>
        <fullName evidence="6">Ion-translocating oxidoreductase complex subunit G</fullName>
        <ecNumber evidence="6">7.-.-.-</ecNumber>
    </recommendedName>
    <alternativeName>
        <fullName evidence="6">Rnf electron transport complex subunit G</fullName>
    </alternativeName>
</protein>
<sequence>MREITKLGIILFAIAAIAASILAYTYDVTKGPIEEQLTQANIEARQTVLPDAKEFEEVSSDKYSGYENVLEVYAGKKDGEVIGYTIKTLPQSGYGGAIEVMIGIDTDSTISGVNIGTHQETPGLGAKASGEFKDQYNEKSTDKEIAVIKSGAPKDNEVLSISGATITSSAVTDGVNLAIKIYNEQLK</sequence>
<evidence type="ECO:0000259" key="7">
    <source>
        <dbReference type="SMART" id="SM00900"/>
    </source>
</evidence>
<dbReference type="PIRSF" id="PIRSF006091">
    <property type="entry name" value="E_trnsport_RnfG"/>
    <property type="match status" value="1"/>
</dbReference>
<keyword evidence="9" id="KW-1185">Reference proteome</keyword>
<dbReference type="NCBIfam" id="TIGR01947">
    <property type="entry name" value="rnfG"/>
    <property type="match status" value="1"/>
</dbReference>
<accession>A0A267MP55</accession>
<dbReference type="OrthoDB" id="9794010at2"/>
<dbReference type="Proteomes" id="UP000216024">
    <property type="component" value="Unassembled WGS sequence"/>
</dbReference>
<proteinExistence type="inferred from homology"/>
<evidence type="ECO:0000256" key="4">
    <source>
        <dbReference type="ARBA" id="ARBA00022643"/>
    </source>
</evidence>
<keyword evidence="6" id="KW-1278">Translocase</keyword>
<dbReference type="GO" id="GO:0009055">
    <property type="term" value="F:electron transfer activity"/>
    <property type="evidence" value="ECO:0007669"/>
    <property type="project" value="InterPro"/>
</dbReference>
<dbReference type="RefSeq" id="WP_095130747.1">
    <property type="nucleotide sequence ID" value="NZ_NIBG01000001.1"/>
</dbReference>
<evidence type="ECO:0000313" key="9">
    <source>
        <dbReference type="Proteomes" id="UP000216024"/>
    </source>
</evidence>